<evidence type="ECO:0000259" key="5">
    <source>
        <dbReference type="Pfam" id="PF01555"/>
    </source>
</evidence>
<evidence type="ECO:0000256" key="1">
    <source>
        <dbReference type="ARBA" id="ARBA00022603"/>
    </source>
</evidence>
<gene>
    <name evidence="6" type="ORF">SAMN05443248_1953</name>
</gene>
<sequence length="424" mass="46396">MQPVRLHPNSQMKKVRKSLGAFGQVRPLLVAPGGEIIDNELVWLALKADGATHVDVIVVADKSPAELKALRLTLNRTALDARWDEQNLRGVLEQLVDVDFDLELTGFDAPEIDHYLNLDAPQANVEENGSDIPPVGVSAVSTPGIIWSLGDHRVGCGNATDLAFVSRVLNGRAANVCFVDAPYNIKVDGFITGKGRHRHREFIQGAGELSTDEYFALLRDSLLVLKRNCTPAALIYSCIDWRHVMEMTVAGRACDMPLYTICVWTKTNGGMGGIYRNAHELVCVFRAGAEHPLDNVELGRHGRNRTNVWSYPGMSSFGKERDKLLGSHPTVKPVTMISDVLRDVTKRGDVVLDTFLGSGSTLMAAQETGRVCCGVELDPLYVDVTIHRWQNATGRDAVMAETGERFNDVAQRLLAAPSEANDGS</sequence>
<comment type="catalytic activity">
    <reaction evidence="3">
        <text>a 2'-deoxyadenosine in DNA + S-adenosyl-L-methionine = an N(6)-methyl-2'-deoxyadenosine in DNA + S-adenosyl-L-homocysteine + H(+)</text>
        <dbReference type="Rhea" id="RHEA:15197"/>
        <dbReference type="Rhea" id="RHEA-COMP:12418"/>
        <dbReference type="Rhea" id="RHEA-COMP:12419"/>
        <dbReference type="ChEBI" id="CHEBI:15378"/>
        <dbReference type="ChEBI" id="CHEBI:57856"/>
        <dbReference type="ChEBI" id="CHEBI:59789"/>
        <dbReference type="ChEBI" id="CHEBI:90615"/>
        <dbReference type="ChEBI" id="CHEBI:90616"/>
        <dbReference type="EC" id="2.1.1.72"/>
    </reaction>
</comment>
<dbReference type="InterPro" id="IPR036086">
    <property type="entry name" value="ParB/Sulfiredoxin_sf"/>
</dbReference>
<dbReference type="GO" id="GO:0009007">
    <property type="term" value="F:site-specific DNA-methyltransferase (adenine-specific) activity"/>
    <property type="evidence" value="ECO:0007669"/>
    <property type="project" value="UniProtKB-EC"/>
</dbReference>
<name>A0A1M5KSN5_9BRAD</name>
<evidence type="ECO:0000256" key="2">
    <source>
        <dbReference type="ARBA" id="ARBA00022679"/>
    </source>
</evidence>
<organism evidence="6 7">
    <name type="scientific">Bradyrhizobium erythrophlei</name>
    <dbReference type="NCBI Taxonomy" id="1437360"/>
    <lineage>
        <taxon>Bacteria</taxon>
        <taxon>Pseudomonadati</taxon>
        <taxon>Pseudomonadota</taxon>
        <taxon>Alphaproteobacteria</taxon>
        <taxon>Hyphomicrobiales</taxon>
        <taxon>Nitrobacteraceae</taxon>
        <taxon>Bradyrhizobium</taxon>
    </lineage>
</organism>
<dbReference type="SUPFAM" id="SSF53335">
    <property type="entry name" value="S-adenosyl-L-methionine-dependent methyltransferases"/>
    <property type="match status" value="1"/>
</dbReference>
<dbReference type="EMBL" id="LT670817">
    <property type="protein sequence ID" value="SHG55872.1"/>
    <property type="molecule type" value="Genomic_DNA"/>
</dbReference>
<reference evidence="6 7" key="1">
    <citation type="submission" date="2016-11" db="EMBL/GenBank/DDBJ databases">
        <authorList>
            <person name="Jaros S."/>
            <person name="Januszkiewicz K."/>
            <person name="Wedrychowicz H."/>
        </authorList>
    </citation>
    <scope>NUCLEOTIDE SEQUENCE [LARGE SCALE GENOMIC DNA]</scope>
    <source>
        <strain evidence="6 7">GAS138</strain>
    </source>
</reference>
<dbReference type="PRINTS" id="PR00508">
    <property type="entry name" value="S21N4MTFRASE"/>
</dbReference>
<dbReference type="GO" id="GO:0008170">
    <property type="term" value="F:N-methyltransferase activity"/>
    <property type="evidence" value="ECO:0007669"/>
    <property type="project" value="InterPro"/>
</dbReference>
<dbReference type="InterPro" id="IPR029063">
    <property type="entry name" value="SAM-dependent_MTases_sf"/>
</dbReference>
<accession>A0A1M5KSN5</accession>
<keyword evidence="1 6" id="KW-0489">Methyltransferase</keyword>
<dbReference type="REBASE" id="167250">
    <property type="entry name" value="M.Ber138ORF1953P"/>
</dbReference>
<protein>
    <recommendedName>
        <fullName evidence="4">Methyltransferase</fullName>
        <ecNumber evidence="4">2.1.1.-</ecNumber>
    </recommendedName>
</protein>
<comment type="similarity">
    <text evidence="4">Belongs to the N(4)/N(6)-methyltransferase family.</text>
</comment>
<dbReference type="AlphaFoldDB" id="A0A1M5KSN5"/>
<evidence type="ECO:0000313" key="7">
    <source>
        <dbReference type="Proteomes" id="UP000189796"/>
    </source>
</evidence>
<dbReference type="InterPro" id="IPR015840">
    <property type="entry name" value="DNA_MeTrfase_ParB"/>
</dbReference>
<proteinExistence type="inferred from homology"/>
<dbReference type="InterPro" id="IPR001091">
    <property type="entry name" value="RM_Methyltransferase"/>
</dbReference>
<dbReference type="Pfam" id="PF01555">
    <property type="entry name" value="N6_N4_Mtase"/>
    <property type="match status" value="1"/>
</dbReference>
<dbReference type="Gene3D" id="3.40.50.150">
    <property type="entry name" value="Vaccinia Virus protein VP39"/>
    <property type="match status" value="1"/>
</dbReference>
<dbReference type="GO" id="GO:0032259">
    <property type="term" value="P:methylation"/>
    <property type="evidence" value="ECO:0007669"/>
    <property type="project" value="UniProtKB-KW"/>
</dbReference>
<evidence type="ECO:0000256" key="4">
    <source>
        <dbReference type="RuleBase" id="RU362026"/>
    </source>
</evidence>
<dbReference type="Proteomes" id="UP000189796">
    <property type="component" value="Chromosome I"/>
</dbReference>
<dbReference type="PIRSF" id="PIRSF036758">
    <property type="entry name" value="Aden_M_ParB"/>
    <property type="match status" value="1"/>
</dbReference>
<keyword evidence="2" id="KW-0808">Transferase</keyword>
<evidence type="ECO:0000256" key="3">
    <source>
        <dbReference type="ARBA" id="ARBA00047942"/>
    </source>
</evidence>
<dbReference type="InterPro" id="IPR002941">
    <property type="entry name" value="DNA_methylase_N4/N6"/>
</dbReference>
<feature type="domain" description="DNA methylase N-4/N-6" evidence="5">
    <location>
        <begin position="175"/>
        <end position="384"/>
    </location>
</feature>
<dbReference type="GO" id="GO:0003677">
    <property type="term" value="F:DNA binding"/>
    <property type="evidence" value="ECO:0007669"/>
    <property type="project" value="InterPro"/>
</dbReference>
<dbReference type="EC" id="2.1.1.-" evidence="4"/>
<dbReference type="SUPFAM" id="SSF110849">
    <property type="entry name" value="ParB/Sulfiredoxin"/>
    <property type="match status" value="1"/>
</dbReference>
<evidence type="ECO:0000313" key="6">
    <source>
        <dbReference type="EMBL" id="SHG55872.1"/>
    </source>
</evidence>